<dbReference type="Gene3D" id="3.40.50.300">
    <property type="entry name" value="P-loop containing nucleotide triphosphate hydrolases"/>
    <property type="match status" value="1"/>
</dbReference>
<dbReference type="PROSITE" id="PS50104">
    <property type="entry name" value="TIR"/>
    <property type="match status" value="1"/>
</dbReference>
<dbReference type="InterPro" id="IPR003591">
    <property type="entry name" value="Leu-rich_rpt_typical-subtyp"/>
</dbReference>
<dbReference type="GO" id="GO:0051707">
    <property type="term" value="P:response to other organism"/>
    <property type="evidence" value="ECO:0007669"/>
    <property type="project" value="UniProtKB-ARBA"/>
</dbReference>
<evidence type="ECO:0000256" key="4">
    <source>
        <dbReference type="ARBA" id="ARBA00023027"/>
    </source>
</evidence>
<dbReference type="PANTHER" id="PTHR11017">
    <property type="entry name" value="LEUCINE-RICH REPEAT-CONTAINING PROTEIN"/>
    <property type="match status" value="1"/>
</dbReference>
<accession>A0A067GVJ1</accession>
<evidence type="ECO:0000259" key="5">
    <source>
        <dbReference type="PROSITE" id="PS50104"/>
    </source>
</evidence>
<evidence type="ECO:0000256" key="2">
    <source>
        <dbReference type="ARBA" id="ARBA00022737"/>
    </source>
</evidence>
<gene>
    <name evidence="6" type="ORF">CISIN_1g000630mg</name>
</gene>
<dbReference type="InterPro" id="IPR035897">
    <property type="entry name" value="Toll_tir_struct_dom_sf"/>
</dbReference>
<dbReference type="InterPro" id="IPR055414">
    <property type="entry name" value="LRR_R13L4/SHOC2-like"/>
</dbReference>
<dbReference type="EMBL" id="KK784875">
    <property type="protein sequence ID" value="KDO82675.1"/>
    <property type="molecule type" value="Genomic_DNA"/>
</dbReference>
<dbReference type="InterPro" id="IPR044974">
    <property type="entry name" value="Disease_R_plants"/>
</dbReference>
<dbReference type="PRINTS" id="PR00364">
    <property type="entry name" value="DISEASERSIST"/>
</dbReference>
<sequence length="1382" mass="155943">MANDATTPASFRLRWDVFLSFRGEDTRDTITRNLYNSLHDHGVRVFKDDYGLARGDEIAPSLIDAIYDSAASIIILSPNYGSSRWCLEELAKICELNRLILPVFYKVDPSDVRRQQGPFKQDFERHQDRFGEDTVSQWRKAMMKVGGISGWVFNNSEEEQLVQLLVKRVLAELSNTPMKVAAYNVGLDFRIKEVIRLLDVKSSNVLVLGLFGLGGIGKTTLAKAVYNKLVDQFEHRSFISNVRETSGQNDGLVSLQNKLIFDLSSGNKVPTENVPTENVVTANIAEIKNVVRERKVFVVLDDVDDPSQLNALCGDKEWFSEGSRIIITTRDRGALPEHYVNQLYEVQKLDSSRALQLFSYHALGRENPTDKFFKISEQIVSLTGGLPLALEVFGAFLFDKRRITEWEDALEKLRKIRPNNLQEVLKISFDGLDQQDKCIFLDIACLFVKMGMNKEDAIDILKGCGFRAEIAIVVLMKKSLIKITEDDTLWMHDQLRDMGRQIVQQESLLDPGNRSRLWDRDEIMTMLKLRKGTRSIQGIVLDFKKEMVKESSAETSSRDNLQRSDLTSAITYLKGRYKKCLQHRTRSEREMILHTKPFESMVSLRLLQINYTKLEGSFKFLPHELKWLQWKDCKMKTLPSDFRPFQLAVLDLSESGIEYLWGSHTNKVAKNLMVLNLRGCWNLASIPDLSEHQKLEKLVLERCCRLTKIHESVGNLSSLLHLNLRDCRNLIELPSDVSGLKHLENLILSDCSKLKELPEDICSMRSLKELLVDGTAIEKLPQSIFHLVKLEKLNLGKCKSLKQLPNCIGTQLIALKELSFNYSAVEELPDSVGHMGNLEKLSLIGCGSITTIPDSIGHLKSLIEFLIDGTAVKNLPASIGSLSYLKAFSVGRCQFLSELPDSIEGLASLVELQLDGTSIRHLPDQIGGLKMLDKLVMRNCLSLKTLPDSIGSILTLTTLNIVNASITRMPESIGILENLVILRLNECKQLEKLPASMGKLKSLVHLLMEETAVTELPESFGMLSSLMVLKMKKPSVKARNSSAREKQKLTVLPTSFCNLSSLEELDAQGWRIGGKIPDDFEKLSSLEILNLGNNNFCNLPSSLRGLSHLKNLLLPYCQELKSLPPLPSSLEEVNVANCFALESICDLSNLKSLKRLNLTNCEKLVDISGLESLKSLKWLYMSGCNACSAAVKRRLSKVHFKNLRSLSMPGTEIPDWFSPDMVRFTERRNHKIEGVIIGVVVSLNHQIPDEMRYELPSIVDIQAKILTPNTTLLNTALDLQGVPETDECQVYLCRFPGFRPLVSMLKDGYTIQVTTRNPPFLKGIVMKKCGIYLVYENEDDYDGDEESLDVSQQSVSEKLARFFSSFQEDEKKSVSEQRNKSS</sequence>
<keyword evidence="3" id="KW-0611">Plant defense</keyword>
<dbReference type="Gene3D" id="3.40.50.10140">
    <property type="entry name" value="Toll/interleukin-1 receptor homology (TIR) domain"/>
    <property type="match status" value="1"/>
</dbReference>
<dbReference type="GO" id="GO:0007165">
    <property type="term" value="P:signal transduction"/>
    <property type="evidence" value="ECO:0007669"/>
    <property type="project" value="InterPro"/>
</dbReference>
<dbReference type="GO" id="GO:0043531">
    <property type="term" value="F:ADP binding"/>
    <property type="evidence" value="ECO:0007669"/>
    <property type="project" value="InterPro"/>
</dbReference>
<proteinExistence type="predicted"/>
<evidence type="ECO:0000313" key="6">
    <source>
        <dbReference type="EMBL" id="KDO82675.1"/>
    </source>
</evidence>
<dbReference type="Pfam" id="PF00931">
    <property type="entry name" value="NB-ARC"/>
    <property type="match status" value="1"/>
</dbReference>
<dbReference type="InterPro" id="IPR027417">
    <property type="entry name" value="P-loop_NTPase"/>
</dbReference>
<dbReference type="SMR" id="A0A067GVJ1"/>
<dbReference type="InterPro" id="IPR000157">
    <property type="entry name" value="TIR_dom"/>
</dbReference>
<dbReference type="InterPro" id="IPR002182">
    <property type="entry name" value="NB-ARC"/>
</dbReference>
<reference evidence="6 7" key="1">
    <citation type="submission" date="2014-04" db="EMBL/GenBank/DDBJ databases">
        <authorList>
            <consortium name="International Citrus Genome Consortium"/>
            <person name="Gmitter F."/>
            <person name="Chen C."/>
            <person name="Farmerie W."/>
            <person name="Harkins T."/>
            <person name="Desany B."/>
            <person name="Mohiuddin M."/>
            <person name="Kodira C."/>
            <person name="Borodovsky M."/>
            <person name="Lomsadze A."/>
            <person name="Burns P."/>
            <person name="Jenkins J."/>
            <person name="Prochnik S."/>
            <person name="Shu S."/>
            <person name="Chapman J."/>
            <person name="Pitluck S."/>
            <person name="Schmutz J."/>
            <person name="Rokhsar D."/>
        </authorList>
    </citation>
    <scope>NUCLEOTIDE SEQUENCE</scope>
</reference>
<organism evidence="6 7">
    <name type="scientific">Citrus sinensis</name>
    <name type="common">Sweet orange</name>
    <name type="synonym">Citrus aurantium var. sinensis</name>
    <dbReference type="NCBI Taxonomy" id="2711"/>
    <lineage>
        <taxon>Eukaryota</taxon>
        <taxon>Viridiplantae</taxon>
        <taxon>Streptophyta</taxon>
        <taxon>Embryophyta</taxon>
        <taxon>Tracheophyta</taxon>
        <taxon>Spermatophyta</taxon>
        <taxon>Magnoliopsida</taxon>
        <taxon>eudicotyledons</taxon>
        <taxon>Gunneridae</taxon>
        <taxon>Pentapetalae</taxon>
        <taxon>rosids</taxon>
        <taxon>malvids</taxon>
        <taxon>Sapindales</taxon>
        <taxon>Rutaceae</taxon>
        <taxon>Aurantioideae</taxon>
        <taxon>Citrus</taxon>
    </lineage>
</organism>
<dbReference type="SMART" id="SM00369">
    <property type="entry name" value="LRR_TYP"/>
    <property type="match status" value="5"/>
</dbReference>
<dbReference type="SUPFAM" id="SSF52058">
    <property type="entry name" value="L domain-like"/>
    <property type="match status" value="2"/>
</dbReference>
<name>A0A067GVJ1_CITSI</name>
<keyword evidence="7" id="KW-1185">Reference proteome</keyword>
<dbReference type="Pfam" id="PF23598">
    <property type="entry name" value="LRR_14"/>
    <property type="match status" value="2"/>
</dbReference>
<evidence type="ECO:0000256" key="1">
    <source>
        <dbReference type="ARBA" id="ARBA00022614"/>
    </source>
</evidence>
<dbReference type="SMART" id="SM00255">
    <property type="entry name" value="TIR"/>
    <property type="match status" value="1"/>
</dbReference>
<dbReference type="FunFam" id="3.40.50.10140:FF:000007">
    <property type="entry name" value="Disease resistance protein (TIR-NBS-LRR class)"/>
    <property type="match status" value="1"/>
</dbReference>
<feature type="domain" description="TIR" evidence="5">
    <location>
        <begin position="13"/>
        <end position="173"/>
    </location>
</feature>
<dbReference type="Pfam" id="PF01582">
    <property type="entry name" value="TIR"/>
    <property type="match status" value="1"/>
</dbReference>
<keyword evidence="1" id="KW-0433">Leucine-rich repeat</keyword>
<keyword evidence="2" id="KW-0677">Repeat</keyword>
<evidence type="ECO:0000313" key="7">
    <source>
        <dbReference type="Proteomes" id="UP000027120"/>
    </source>
</evidence>
<dbReference type="InterPro" id="IPR042197">
    <property type="entry name" value="Apaf_helical"/>
</dbReference>
<dbReference type="PANTHER" id="PTHR11017:SF385">
    <property type="entry name" value="DISEASE RESISTANCE PROTEIN (TIR-NBS-LRR CLASS)-RELATED"/>
    <property type="match status" value="1"/>
</dbReference>
<protein>
    <recommendedName>
        <fullName evidence="5">TIR domain-containing protein</fullName>
    </recommendedName>
</protein>
<keyword evidence="4" id="KW-0520">NAD</keyword>
<dbReference type="SUPFAM" id="SSF52200">
    <property type="entry name" value="Toll/Interleukin receptor TIR domain"/>
    <property type="match status" value="1"/>
</dbReference>
<dbReference type="SUPFAM" id="SSF52540">
    <property type="entry name" value="P-loop containing nucleoside triphosphate hydrolases"/>
    <property type="match status" value="1"/>
</dbReference>
<dbReference type="InterPro" id="IPR032675">
    <property type="entry name" value="LRR_dom_sf"/>
</dbReference>
<evidence type="ECO:0000256" key="3">
    <source>
        <dbReference type="ARBA" id="ARBA00022821"/>
    </source>
</evidence>
<dbReference type="Pfam" id="PF23282">
    <property type="entry name" value="WHD_ROQ1"/>
    <property type="match status" value="1"/>
</dbReference>
<dbReference type="PaxDb" id="2711-XP_006483293.1"/>
<dbReference type="Proteomes" id="UP000027120">
    <property type="component" value="Unassembled WGS sequence"/>
</dbReference>
<dbReference type="Gene3D" id="1.10.8.430">
    <property type="entry name" value="Helical domain of apoptotic protease-activating factors"/>
    <property type="match status" value="1"/>
</dbReference>
<dbReference type="eggNOG" id="ENOG502QQJE">
    <property type="taxonomic scope" value="Eukaryota"/>
</dbReference>
<dbReference type="GO" id="GO:0006952">
    <property type="term" value="P:defense response"/>
    <property type="evidence" value="ECO:0007669"/>
    <property type="project" value="UniProtKB-KW"/>
</dbReference>
<dbReference type="InterPro" id="IPR058192">
    <property type="entry name" value="WHD_ROQ1-like"/>
</dbReference>
<dbReference type="Gene3D" id="3.80.10.10">
    <property type="entry name" value="Ribonuclease Inhibitor"/>
    <property type="match status" value="3"/>
</dbReference>